<gene>
    <name evidence="1" type="ORF">L3Q82_022956</name>
</gene>
<sequence>ISGRGGPMLSYPCAATPALYILWIIMAQIAGQEDREKTTALKDLLSRIDLDELMKKDEPPFTFPKTLEEFEYAFNEYGQLRHIKTGEPFVFNAREDLHRWNQKRYEALGEIITQYVYELLEKKCNMTKAILPVDATEDEPTSFIYLSPDALHNPSKLLVLIQGSGVVRAGQWARRLIINQDLDSGTQIPFITRAMELAWGLAEPHQPFALARLHTGLQACWYAGTQQQCLGLQAGLRAWKKLEREAIQMGALFFICHPPPPSPPSAFAFVCPAPLPSQLDNEECGVTLTSIGPATTSDPTRRIPISFSLGEGYGVIVLNPNENYLEVEKPARSSPLPSPTEPSDEPAEKRERKDDKEGKKKKEFYEKYRNPQKETETERIPIRVSRRRREGQRDGEREERPERKAGRKCFESQSGVAIFVLQENGSFEEHVLYVWDHFVSKAAAKNVFIMAHSYGGLSFVELPGEACIVLSRTAWFESSYQSHVKGGEEERMNQREMQVKNRVCAVALTDSAHNIWLQETSKGTQDWMQQAWVAALVNKPQVSMRIEVNPKSNLSQSFTLETSAATVVIGYRVQEQLDTPLDPMLPDCPRVSAGIIQAMYKHTPTTASFLSEYSGSDGGANVQGDSAHTSRTKSMMTFLYSQSFPSDTHPTMAVSSLENFWRWQLSVEYVKSDVYRVKRKGTERHELTSWMSFNSIFRFFNEVLEVKEDEEAEETSNTVTTRSSSLKNKHQDL</sequence>
<name>A0ACB8WXC3_9TELE</name>
<evidence type="ECO:0000313" key="1">
    <source>
        <dbReference type="EMBL" id="KAI3372469.1"/>
    </source>
</evidence>
<protein>
    <submittedName>
        <fullName evidence="1">Uncharacterized protein</fullName>
    </submittedName>
</protein>
<organism evidence="1 2">
    <name type="scientific">Scortum barcoo</name>
    <name type="common">barcoo grunter</name>
    <dbReference type="NCBI Taxonomy" id="214431"/>
    <lineage>
        <taxon>Eukaryota</taxon>
        <taxon>Metazoa</taxon>
        <taxon>Chordata</taxon>
        <taxon>Craniata</taxon>
        <taxon>Vertebrata</taxon>
        <taxon>Euteleostomi</taxon>
        <taxon>Actinopterygii</taxon>
        <taxon>Neopterygii</taxon>
        <taxon>Teleostei</taxon>
        <taxon>Neoteleostei</taxon>
        <taxon>Acanthomorphata</taxon>
        <taxon>Eupercaria</taxon>
        <taxon>Centrarchiformes</taxon>
        <taxon>Terapontoidei</taxon>
        <taxon>Terapontidae</taxon>
        <taxon>Scortum</taxon>
    </lineage>
</organism>
<comment type="caution">
    <text evidence="1">The sequence shown here is derived from an EMBL/GenBank/DDBJ whole genome shotgun (WGS) entry which is preliminary data.</text>
</comment>
<feature type="non-terminal residue" evidence="1">
    <location>
        <position position="1"/>
    </location>
</feature>
<dbReference type="Proteomes" id="UP000831701">
    <property type="component" value="Chromosome 5"/>
</dbReference>
<keyword evidence="2" id="KW-1185">Reference proteome</keyword>
<evidence type="ECO:0000313" key="2">
    <source>
        <dbReference type="Proteomes" id="UP000831701"/>
    </source>
</evidence>
<dbReference type="EMBL" id="CM041535">
    <property type="protein sequence ID" value="KAI3372469.1"/>
    <property type="molecule type" value="Genomic_DNA"/>
</dbReference>
<accession>A0ACB8WXC3</accession>
<proteinExistence type="predicted"/>
<reference evidence="1" key="1">
    <citation type="submission" date="2022-04" db="EMBL/GenBank/DDBJ databases">
        <title>Jade perch genome.</title>
        <authorList>
            <person name="Chao B."/>
        </authorList>
    </citation>
    <scope>NUCLEOTIDE SEQUENCE</scope>
    <source>
        <strain evidence="1">CB-2022</strain>
    </source>
</reference>